<dbReference type="InterPro" id="IPR009057">
    <property type="entry name" value="Homeodomain-like_sf"/>
</dbReference>
<feature type="domain" description="HTH araC/xylS-type" evidence="4">
    <location>
        <begin position="192"/>
        <end position="290"/>
    </location>
</feature>
<dbReference type="Pfam" id="PF07883">
    <property type="entry name" value="Cupin_2"/>
    <property type="match status" value="1"/>
</dbReference>
<dbReference type="EMBL" id="BMIK01000002">
    <property type="protein sequence ID" value="GGC20612.1"/>
    <property type="molecule type" value="Genomic_DNA"/>
</dbReference>
<dbReference type="Gene3D" id="1.10.10.60">
    <property type="entry name" value="Homeodomain-like"/>
    <property type="match status" value="2"/>
</dbReference>
<dbReference type="SUPFAM" id="SSF46689">
    <property type="entry name" value="Homeodomain-like"/>
    <property type="match status" value="2"/>
</dbReference>
<gene>
    <name evidence="5" type="ORF">GCM10011386_10650</name>
</gene>
<evidence type="ECO:0000256" key="2">
    <source>
        <dbReference type="ARBA" id="ARBA00023125"/>
    </source>
</evidence>
<keyword evidence="3" id="KW-0804">Transcription</keyword>
<keyword evidence="1" id="KW-0805">Transcription regulation</keyword>
<evidence type="ECO:0000313" key="6">
    <source>
        <dbReference type="Proteomes" id="UP000597338"/>
    </source>
</evidence>
<name>A0ABQ1L6Y2_9SPHI</name>
<dbReference type="InterPro" id="IPR014710">
    <property type="entry name" value="RmlC-like_jellyroll"/>
</dbReference>
<dbReference type="InterPro" id="IPR018060">
    <property type="entry name" value="HTH_AraC"/>
</dbReference>
<evidence type="ECO:0000313" key="5">
    <source>
        <dbReference type="EMBL" id="GGC20612.1"/>
    </source>
</evidence>
<sequence>MKLLRTEITPFINEPLYIDKREQPFLWSPFHSQPSFHAHPEMELVFVEEGFGKRIIGNQVEPFEAGDMVFIGSNVPHIWLSDPAFYEEGSTLKSKVIITYFNPTIFNQLLGSLKEFDQIRRMVQQAAKGIRIYGRTRNTIAEQLKSLSTTSGFEKVNGMLQIMHLISTSHDKGYILPHAQARTNADNADKLVTAINFIKNNLDKPIYLQQAAALACMTESSFSRYFKQRMKKNFSAFLTELRIEKAKELFLQSDLSVKEVAYRCGYDSLAHFHKLFKDFTGLSPAKYKSDYHLFNPLHRAKD</sequence>
<dbReference type="InterPro" id="IPR011051">
    <property type="entry name" value="RmlC_Cupin_sf"/>
</dbReference>
<evidence type="ECO:0000256" key="3">
    <source>
        <dbReference type="ARBA" id="ARBA00023163"/>
    </source>
</evidence>
<accession>A0ABQ1L6Y2</accession>
<dbReference type="PRINTS" id="PR00032">
    <property type="entry name" value="HTHARAC"/>
</dbReference>
<dbReference type="PROSITE" id="PS01124">
    <property type="entry name" value="HTH_ARAC_FAMILY_2"/>
    <property type="match status" value="1"/>
</dbReference>
<dbReference type="PANTHER" id="PTHR43280:SF27">
    <property type="entry name" value="TRANSCRIPTIONAL REGULATOR MTLR"/>
    <property type="match status" value="1"/>
</dbReference>
<dbReference type="PANTHER" id="PTHR43280">
    <property type="entry name" value="ARAC-FAMILY TRANSCRIPTIONAL REGULATOR"/>
    <property type="match status" value="1"/>
</dbReference>
<dbReference type="Gene3D" id="2.60.120.10">
    <property type="entry name" value="Jelly Rolls"/>
    <property type="match status" value="1"/>
</dbReference>
<reference evidence="6" key="1">
    <citation type="journal article" date="2019" name="Int. J. Syst. Evol. Microbiol.">
        <title>The Global Catalogue of Microorganisms (GCM) 10K type strain sequencing project: providing services to taxonomists for standard genome sequencing and annotation.</title>
        <authorList>
            <consortium name="The Broad Institute Genomics Platform"/>
            <consortium name="The Broad Institute Genome Sequencing Center for Infectious Disease"/>
            <person name="Wu L."/>
            <person name="Ma J."/>
        </authorList>
    </citation>
    <scope>NUCLEOTIDE SEQUENCE [LARGE SCALE GENOMIC DNA]</scope>
    <source>
        <strain evidence="6">CGMCC 1.15342</strain>
    </source>
</reference>
<organism evidence="5 6">
    <name type="scientific">Parapedobacter defluvii</name>
    <dbReference type="NCBI Taxonomy" id="2045106"/>
    <lineage>
        <taxon>Bacteria</taxon>
        <taxon>Pseudomonadati</taxon>
        <taxon>Bacteroidota</taxon>
        <taxon>Sphingobacteriia</taxon>
        <taxon>Sphingobacteriales</taxon>
        <taxon>Sphingobacteriaceae</taxon>
        <taxon>Parapedobacter</taxon>
    </lineage>
</organism>
<dbReference type="SMART" id="SM00342">
    <property type="entry name" value="HTH_ARAC"/>
    <property type="match status" value="1"/>
</dbReference>
<dbReference type="Pfam" id="PF12833">
    <property type="entry name" value="HTH_18"/>
    <property type="match status" value="1"/>
</dbReference>
<keyword evidence="2" id="KW-0238">DNA-binding</keyword>
<protein>
    <recommendedName>
        <fullName evidence="4">HTH araC/xylS-type domain-containing protein</fullName>
    </recommendedName>
</protein>
<dbReference type="RefSeq" id="WP_188748238.1">
    <property type="nucleotide sequence ID" value="NZ_BMIK01000002.1"/>
</dbReference>
<dbReference type="SUPFAM" id="SSF51182">
    <property type="entry name" value="RmlC-like cupins"/>
    <property type="match status" value="1"/>
</dbReference>
<dbReference type="Proteomes" id="UP000597338">
    <property type="component" value="Unassembled WGS sequence"/>
</dbReference>
<evidence type="ECO:0000256" key="1">
    <source>
        <dbReference type="ARBA" id="ARBA00023015"/>
    </source>
</evidence>
<evidence type="ECO:0000259" key="4">
    <source>
        <dbReference type="PROSITE" id="PS01124"/>
    </source>
</evidence>
<dbReference type="InterPro" id="IPR020449">
    <property type="entry name" value="Tscrpt_reg_AraC-type_HTH"/>
</dbReference>
<keyword evidence="6" id="KW-1185">Reference proteome</keyword>
<dbReference type="InterPro" id="IPR013096">
    <property type="entry name" value="Cupin_2"/>
</dbReference>
<proteinExistence type="predicted"/>
<comment type="caution">
    <text evidence="5">The sequence shown here is derived from an EMBL/GenBank/DDBJ whole genome shotgun (WGS) entry which is preliminary data.</text>
</comment>